<evidence type="ECO:0000256" key="5">
    <source>
        <dbReference type="SAM" id="SignalP"/>
    </source>
</evidence>
<sequence>MPQLSRRQLFSGLALTAGAMALSPTAAAAATTTEERTADVVVVGAGLAGLSAARRLAAAGRSVVVLEARDRVGGRTLNHPLPGGHVADLGGTWIGPTQNAVAALAAELGLATFAQVDDGDAVYYGHGLRTTYPSGGPTGGAPPDPTILPDLVAVLTLIDQMSTEVPVDAPWDADSAEEWDSQTLDSWLRSHTASPQTRKVASGAFEALFGAEAREISLLYALWYVACAGDEQNPGTFERLIAVQGGAQERRFVDGAQSLSLRMAEQLGDRVALSSPVRQITQTADGVRVVRDRLTVSAAHAVVAVPPTLAARISYDPPLPVARDSYTQRSPQGSLLKVEASYDRPFWREDGLSGAVVSDTGPAKICYDVTPADDALGGLLGFVGGDEARTWGGDHEALKAAVVGQFVTFFGPPAATPREVVVQDWPDEIWSRGGPVHLLGPGLLTQAREAIWAPVGRLHWAGTETATYWHGYMDGAITSGRRAADEVLGA</sequence>
<feature type="signal peptide" evidence="5">
    <location>
        <begin position="1"/>
        <end position="28"/>
    </location>
</feature>
<keyword evidence="8" id="KW-1185">Reference proteome</keyword>
<evidence type="ECO:0000256" key="3">
    <source>
        <dbReference type="ARBA" id="ARBA00023002"/>
    </source>
</evidence>
<dbReference type="AlphaFoldDB" id="A0A853CNY7"/>
<dbReference type="SUPFAM" id="SSF54373">
    <property type="entry name" value="FAD-linked reductases, C-terminal domain"/>
    <property type="match status" value="1"/>
</dbReference>
<dbReference type="InterPro" id="IPR006311">
    <property type="entry name" value="TAT_signal"/>
</dbReference>
<dbReference type="Gene3D" id="1.10.405.10">
    <property type="entry name" value="Guanine Nucleotide Dissociation Inhibitor, domain 1"/>
    <property type="match status" value="1"/>
</dbReference>
<comment type="similarity">
    <text evidence="2">Belongs to the flavin monoamine oxidase family.</text>
</comment>
<organism evidence="7 8">
    <name type="scientific">Petropleomorpha daqingensis</name>
    <dbReference type="NCBI Taxonomy" id="2026353"/>
    <lineage>
        <taxon>Bacteria</taxon>
        <taxon>Bacillati</taxon>
        <taxon>Actinomycetota</taxon>
        <taxon>Actinomycetes</taxon>
        <taxon>Geodermatophilales</taxon>
        <taxon>Geodermatophilaceae</taxon>
        <taxon>Petropleomorpha</taxon>
    </lineage>
</organism>
<evidence type="ECO:0000256" key="1">
    <source>
        <dbReference type="ARBA" id="ARBA00001974"/>
    </source>
</evidence>
<dbReference type="GO" id="GO:0097621">
    <property type="term" value="F:monoamine oxidase activity"/>
    <property type="evidence" value="ECO:0007669"/>
    <property type="project" value="UniProtKB-EC"/>
</dbReference>
<dbReference type="PROSITE" id="PS51318">
    <property type="entry name" value="TAT"/>
    <property type="match status" value="1"/>
</dbReference>
<feature type="binding site" evidence="4">
    <location>
        <begin position="67"/>
        <end position="68"/>
    </location>
    <ligand>
        <name>FAD</name>
        <dbReference type="ChEBI" id="CHEBI:57692"/>
    </ligand>
</feature>
<dbReference type="Pfam" id="PF01593">
    <property type="entry name" value="Amino_oxidase"/>
    <property type="match status" value="1"/>
</dbReference>
<evidence type="ECO:0000313" key="8">
    <source>
        <dbReference type="Proteomes" id="UP000541969"/>
    </source>
</evidence>
<evidence type="ECO:0000313" key="7">
    <source>
        <dbReference type="EMBL" id="NYJ08222.1"/>
    </source>
</evidence>
<accession>A0A853CNY7</accession>
<dbReference type="PRINTS" id="PR00757">
    <property type="entry name" value="AMINEOXDASEF"/>
</dbReference>
<protein>
    <submittedName>
        <fullName evidence="7">Monoamine oxidase</fullName>
        <ecNumber evidence="7">1.4.3.4</ecNumber>
    </submittedName>
</protein>
<proteinExistence type="inferred from homology"/>
<evidence type="ECO:0000259" key="6">
    <source>
        <dbReference type="Pfam" id="PF01593"/>
    </source>
</evidence>
<dbReference type="Proteomes" id="UP000541969">
    <property type="component" value="Unassembled WGS sequence"/>
</dbReference>
<evidence type="ECO:0000256" key="4">
    <source>
        <dbReference type="PIRSR" id="PIRSR601613-1"/>
    </source>
</evidence>
<dbReference type="PANTHER" id="PTHR43563">
    <property type="entry name" value="AMINE OXIDASE"/>
    <property type="match status" value="1"/>
</dbReference>
<comment type="caution">
    <text evidence="7">The sequence shown here is derived from an EMBL/GenBank/DDBJ whole genome shotgun (WGS) entry which is preliminary data.</text>
</comment>
<feature type="binding site" evidence="4">
    <location>
        <position position="382"/>
    </location>
    <ligand>
        <name>substrate</name>
    </ligand>
</feature>
<feature type="domain" description="Amine oxidase" evidence="6">
    <location>
        <begin position="47"/>
        <end position="488"/>
    </location>
</feature>
<feature type="binding site" evidence="4">
    <location>
        <position position="464"/>
    </location>
    <ligand>
        <name>FAD</name>
        <dbReference type="ChEBI" id="CHEBI:57692"/>
    </ligand>
</feature>
<dbReference type="Gene3D" id="3.50.50.60">
    <property type="entry name" value="FAD/NAD(P)-binding domain"/>
    <property type="match status" value="1"/>
</dbReference>
<comment type="cofactor">
    <cofactor evidence="1">
        <name>FAD</name>
        <dbReference type="ChEBI" id="CHEBI:57692"/>
    </cofactor>
</comment>
<name>A0A853CNY7_9ACTN</name>
<dbReference type="EC" id="1.4.3.4" evidence="7"/>
<keyword evidence="5" id="KW-0732">Signal</keyword>
<dbReference type="RefSeq" id="WP_179720634.1">
    <property type="nucleotide sequence ID" value="NZ_JACBZT010000001.1"/>
</dbReference>
<dbReference type="SUPFAM" id="SSF51905">
    <property type="entry name" value="FAD/NAD(P)-binding domain"/>
    <property type="match status" value="1"/>
</dbReference>
<reference evidence="7 8" key="1">
    <citation type="submission" date="2020-07" db="EMBL/GenBank/DDBJ databases">
        <title>Sequencing the genomes of 1000 actinobacteria strains.</title>
        <authorList>
            <person name="Klenk H.-P."/>
        </authorList>
    </citation>
    <scope>NUCLEOTIDE SEQUENCE [LARGE SCALE GENOMIC DNA]</scope>
    <source>
        <strain evidence="7 8">DSM 104001</strain>
    </source>
</reference>
<feature type="chain" id="PRO_5038582212" evidence="5">
    <location>
        <begin position="29"/>
        <end position="490"/>
    </location>
</feature>
<dbReference type="InterPro" id="IPR050703">
    <property type="entry name" value="Flavin_MAO"/>
</dbReference>
<feature type="binding site" evidence="4">
    <location>
        <position position="277"/>
    </location>
    <ligand>
        <name>FAD</name>
        <dbReference type="ChEBI" id="CHEBI:57692"/>
    </ligand>
</feature>
<gene>
    <name evidence="7" type="ORF">GGQ55_004500</name>
</gene>
<dbReference type="EMBL" id="JACBZT010000001">
    <property type="protein sequence ID" value="NYJ08222.1"/>
    <property type="molecule type" value="Genomic_DNA"/>
</dbReference>
<dbReference type="Gene3D" id="3.90.660.10">
    <property type="match status" value="1"/>
</dbReference>
<dbReference type="InterPro" id="IPR001613">
    <property type="entry name" value="Flavin_amine_oxidase"/>
</dbReference>
<evidence type="ECO:0000256" key="2">
    <source>
        <dbReference type="ARBA" id="ARBA00005995"/>
    </source>
</evidence>
<dbReference type="InterPro" id="IPR036188">
    <property type="entry name" value="FAD/NAD-bd_sf"/>
</dbReference>
<dbReference type="InterPro" id="IPR002937">
    <property type="entry name" value="Amino_oxidase"/>
</dbReference>
<keyword evidence="3 7" id="KW-0560">Oxidoreductase</keyword>
<dbReference type="PANTHER" id="PTHR43563:SF1">
    <property type="entry name" value="AMINE OXIDASE [FLAVIN-CONTAINING] B"/>
    <property type="match status" value="1"/>
</dbReference>